<proteinExistence type="predicted"/>
<gene>
    <name evidence="1" type="ORF">PITCH_A660005</name>
</gene>
<protein>
    <submittedName>
        <fullName evidence="1">Uncharacterized protein</fullName>
    </submittedName>
</protein>
<accession>A0A445N1M3</accession>
<name>A0A445N1M3_9BACT</name>
<sequence length="237" mass="26103">MRVGIVIYMLVLTALWGCAGIGPTTVSRDRFDYTEAISDSWKRQMLLNMVKIRYGDAPVFLDVASVISQYQIAGQINLGATMNNHPWSSSETLGALGQYVDRPTITYAPISGDRFARSMMAPIPPAAILSLIQAGYPVDLVFRLLVQEINGIRNRFGGEARARSADPDFYPLIEKMRTIQTAGGVGMRVTKTSNGQVESLIIFRKRDAPTENLSADVRKLLGVDLNATNFNVPFRDG</sequence>
<organism evidence="1">
    <name type="scientific">uncultured Desulfobacterium sp</name>
    <dbReference type="NCBI Taxonomy" id="201089"/>
    <lineage>
        <taxon>Bacteria</taxon>
        <taxon>Pseudomonadati</taxon>
        <taxon>Thermodesulfobacteriota</taxon>
        <taxon>Desulfobacteria</taxon>
        <taxon>Desulfobacterales</taxon>
        <taxon>Desulfobacteriaceae</taxon>
        <taxon>Desulfobacterium</taxon>
        <taxon>environmental samples</taxon>
    </lineage>
</organism>
<dbReference type="EMBL" id="OJIN01000210">
    <property type="protein sequence ID" value="SPD75599.1"/>
    <property type="molecule type" value="Genomic_DNA"/>
</dbReference>
<dbReference type="AlphaFoldDB" id="A0A445N1M3"/>
<reference evidence="1" key="1">
    <citation type="submission" date="2018-01" db="EMBL/GenBank/DDBJ databases">
        <authorList>
            <person name="Regsiter A."/>
            <person name="William W."/>
        </authorList>
    </citation>
    <scope>NUCLEOTIDE SEQUENCE</scope>
    <source>
        <strain evidence="1">TRIP AH-1</strain>
    </source>
</reference>
<evidence type="ECO:0000313" key="1">
    <source>
        <dbReference type="EMBL" id="SPD75599.1"/>
    </source>
</evidence>